<dbReference type="AlphaFoldDB" id="A0AAN8PEQ7"/>
<dbReference type="Pfam" id="PF00059">
    <property type="entry name" value="Lectin_C"/>
    <property type="match status" value="1"/>
</dbReference>
<keyword evidence="3" id="KW-1185">Reference proteome</keyword>
<comment type="caution">
    <text evidence="2">The sequence shown here is derived from an EMBL/GenBank/DDBJ whole genome shotgun (WGS) entry which is preliminary data.</text>
</comment>
<dbReference type="CDD" id="cd00037">
    <property type="entry name" value="CLECT"/>
    <property type="match status" value="1"/>
</dbReference>
<dbReference type="InterPro" id="IPR016186">
    <property type="entry name" value="C-type_lectin-like/link_sf"/>
</dbReference>
<gene>
    <name evidence="2" type="ORF">SNE40_016880</name>
</gene>
<feature type="domain" description="C-type lectin" evidence="1">
    <location>
        <begin position="2"/>
        <end position="115"/>
    </location>
</feature>
<dbReference type="SUPFAM" id="SSF56436">
    <property type="entry name" value="C-type lectin-like"/>
    <property type="match status" value="1"/>
</dbReference>
<accession>A0AAN8PEQ7</accession>
<name>A0AAN8PEQ7_PATCE</name>
<proteinExistence type="predicted"/>
<evidence type="ECO:0000259" key="1">
    <source>
        <dbReference type="PROSITE" id="PS50041"/>
    </source>
</evidence>
<dbReference type="EMBL" id="JAZGQO010000011">
    <property type="protein sequence ID" value="KAK6173428.1"/>
    <property type="molecule type" value="Genomic_DNA"/>
</dbReference>
<organism evidence="2 3">
    <name type="scientific">Patella caerulea</name>
    <name type="common">Rayed Mediterranean limpet</name>
    <dbReference type="NCBI Taxonomy" id="87958"/>
    <lineage>
        <taxon>Eukaryota</taxon>
        <taxon>Metazoa</taxon>
        <taxon>Spiralia</taxon>
        <taxon>Lophotrochozoa</taxon>
        <taxon>Mollusca</taxon>
        <taxon>Gastropoda</taxon>
        <taxon>Patellogastropoda</taxon>
        <taxon>Patelloidea</taxon>
        <taxon>Patellidae</taxon>
        <taxon>Patella</taxon>
    </lineage>
</organism>
<dbReference type="Proteomes" id="UP001347796">
    <property type="component" value="Unassembled WGS sequence"/>
</dbReference>
<dbReference type="PROSITE" id="PS50041">
    <property type="entry name" value="C_TYPE_LECTIN_2"/>
    <property type="match status" value="1"/>
</dbReference>
<reference evidence="2 3" key="1">
    <citation type="submission" date="2024-01" db="EMBL/GenBank/DDBJ databases">
        <title>The genome of the rayed Mediterranean limpet Patella caerulea (Linnaeus, 1758).</title>
        <authorList>
            <person name="Anh-Thu Weber A."/>
            <person name="Halstead-Nussloch G."/>
        </authorList>
    </citation>
    <scope>NUCLEOTIDE SEQUENCE [LARGE SCALE GENOMIC DNA]</scope>
    <source>
        <strain evidence="2">AATW-2023a</strain>
        <tissue evidence="2">Whole specimen</tissue>
    </source>
</reference>
<protein>
    <recommendedName>
        <fullName evidence="1">C-type lectin domain-containing protein</fullName>
    </recommendedName>
</protein>
<evidence type="ECO:0000313" key="3">
    <source>
        <dbReference type="Proteomes" id="UP001347796"/>
    </source>
</evidence>
<evidence type="ECO:0000313" key="2">
    <source>
        <dbReference type="EMBL" id="KAK6173428.1"/>
    </source>
</evidence>
<dbReference type="Gene3D" id="3.10.100.10">
    <property type="entry name" value="Mannose-Binding Protein A, subunit A"/>
    <property type="match status" value="1"/>
</dbReference>
<sequence>MVDGRCVYGFSVGYQYNGAKSLCESEGTQLVTLQSEQKQEAVWTALGSNFGQHWMGLIKTDGAWQWQENGVLIDVTSTRWENVQSSNNVAYTMSSQDRYLWKMTNTDSWYKPVCEDVSDTSSSAISVSDTETSTVASTTANTTPVTKEMSVLFDRHLQALNNVVVYKTVTAFSANHCAVRCLMFSQCRYFRLVIADGPNCDLMEENSAAAANYDCSLHKCYKRPLVQ</sequence>
<dbReference type="InterPro" id="IPR016187">
    <property type="entry name" value="CTDL_fold"/>
</dbReference>
<dbReference type="InterPro" id="IPR001304">
    <property type="entry name" value="C-type_lectin-like"/>
</dbReference>